<evidence type="ECO:0000313" key="2">
    <source>
        <dbReference type="Proteomes" id="UP000430634"/>
    </source>
</evidence>
<evidence type="ECO:0000313" key="1">
    <source>
        <dbReference type="EMBL" id="MTV55733.1"/>
    </source>
</evidence>
<dbReference type="InterPro" id="IPR010732">
    <property type="entry name" value="T6SS_TssG-like"/>
</dbReference>
<dbReference type="AlphaFoldDB" id="A0A6I3T2G3"/>
<sequence>MPTAAARTGGRRKPCRNCRCDGRAAMDSLLQHLLAAPGDFDFVQAVDVLAQRARRAADAGDGAADAGIALATAIELGFRAAPLEGAAALPGGPARLTTNFLGLAGPHEPLPAAYVDMVRAQMLAHDSGTADFLGIFQHRLLSTAFQAASAVRSVGAFTEPDDSPLAPALRALMGVTGEMAGGDLPPALLGAAPIAAQQRRSLDGLCALLRQQFGVPVTGRKWAGRWVNLPPALQTTLGRLGSNDMLGDGAVLGRRAWDWGGGVGITIGPVPPAEQQALLPEGTWHAPLAALCDWYLGPGVVCEVGFATDGAAPDLQLGETALGQARFCLPAGT</sequence>
<dbReference type="Pfam" id="PF06996">
    <property type="entry name" value="T6SS_TssG"/>
    <property type="match status" value="1"/>
</dbReference>
<dbReference type="PANTHER" id="PTHR35564">
    <property type="match status" value="1"/>
</dbReference>
<dbReference type="EMBL" id="WNKZ01000100">
    <property type="protein sequence ID" value="MTV55733.1"/>
    <property type="molecule type" value="Genomic_DNA"/>
</dbReference>
<dbReference type="NCBIfam" id="TIGR03347">
    <property type="entry name" value="VI_chp_1"/>
    <property type="match status" value="1"/>
</dbReference>
<protein>
    <submittedName>
        <fullName evidence="1">Type VI secretion system baseplate subunit TssG</fullName>
    </submittedName>
</protein>
<accession>A0A6I3T2G3</accession>
<comment type="caution">
    <text evidence="1">The sequence shown here is derived from an EMBL/GenBank/DDBJ whole genome shotgun (WGS) entry which is preliminary data.</text>
</comment>
<reference evidence="1 2" key="1">
    <citation type="submission" date="2019-11" db="EMBL/GenBank/DDBJ databases">
        <title>Type strains purchased from KCTC, JCM and DSMZ.</title>
        <authorList>
            <person name="Lu H."/>
        </authorList>
    </citation>
    <scope>NUCLEOTIDE SEQUENCE [LARGE SCALE GENOMIC DNA]</scope>
    <source>
        <strain evidence="1 2">KCTC 52429</strain>
    </source>
</reference>
<gene>
    <name evidence="1" type="primary">tssG</name>
    <name evidence="1" type="ORF">GM672_23700</name>
</gene>
<dbReference type="PANTHER" id="PTHR35564:SF4">
    <property type="entry name" value="CYTOPLASMIC PROTEIN"/>
    <property type="match status" value="1"/>
</dbReference>
<name>A0A6I3T2G3_9BURK</name>
<dbReference type="Proteomes" id="UP000430634">
    <property type="component" value="Unassembled WGS sequence"/>
</dbReference>
<proteinExistence type="predicted"/>
<dbReference type="OrthoDB" id="1523296at2"/>
<organism evidence="1 2">
    <name type="scientific">Pseudoduganella buxea</name>
    <dbReference type="NCBI Taxonomy" id="1949069"/>
    <lineage>
        <taxon>Bacteria</taxon>
        <taxon>Pseudomonadati</taxon>
        <taxon>Pseudomonadota</taxon>
        <taxon>Betaproteobacteria</taxon>
        <taxon>Burkholderiales</taxon>
        <taxon>Oxalobacteraceae</taxon>
        <taxon>Telluria group</taxon>
        <taxon>Pseudoduganella</taxon>
    </lineage>
</organism>